<dbReference type="InterPro" id="IPR050397">
    <property type="entry name" value="Env_Response_Regulators"/>
</dbReference>
<dbReference type="Proteomes" id="UP000254082">
    <property type="component" value="Unassembled WGS sequence"/>
</dbReference>
<dbReference type="PROSITE" id="PS50042">
    <property type="entry name" value="CNMP_BINDING_3"/>
    <property type="match status" value="1"/>
</dbReference>
<dbReference type="InterPro" id="IPR012318">
    <property type="entry name" value="HTH_CRP"/>
</dbReference>
<dbReference type="GO" id="GO:0003700">
    <property type="term" value="F:DNA-binding transcription factor activity"/>
    <property type="evidence" value="ECO:0007669"/>
    <property type="project" value="TreeGrafter"/>
</dbReference>
<dbReference type="Pfam" id="PF13545">
    <property type="entry name" value="HTH_Crp_2"/>
    <property type="match status" value="1"/>
</dbReference>
<dbReference type="Pfam" id="PF00027">
    <property type="entry name" value="cNMP_binding"/>
    <property type="match status" value="1"/>
</dbReference>
<dbReference type="InterPro" id="IPR036388">
    <property type="entry name" value="WH-like_DNA-bd_sf"/>
</dbReference>
<name>A0A380JE96_STRDO</name>
<evidence type="ECO:0000313" key="7">
    <source>
        <dbReference type="Proteomes" id="UP000254082"/>
    </source>
</evidence>
<dbReference type="GO" id="GO:0003677">
    <property type="term" value="F:DNA binding"/>
    <property type="evidence" value="ECO:0007669"/>
    <property type="project" value="UniProtKB-KW"/>
</dbReference>
<dbReference type="PANTHER" id="PTHR24567:SF26">
    <property type="entry name" value="REGULATORY PROTEIN YEIL"/>
    <property type="match status" value="1"/>
</dbReference>
<dbReference type="InterPro" id="IPR000595">
    <property type="entry name" value="cNMP-bd_dom"/>
</dbReference>
<feature type="domain" description="HTH crp-type" evidence="5">
    <location>
        <begin position="145"/>
        <end position="208"/>
    </location>
</feature>
<proteinExistence type="predicted"/>
<dbReference type="SMART" id="SM00419">
    <property type="entry name" value="HTH_CRP"/>
    <property type="match status" value="1"/>
</dbReference>
<dbReference type="PROSITE" id="PS51063">
    <property type="entry name" value="HTH_CRP_2"/>
    <property type="match status" value="1"/>
</dbReference>
<accession>A0A380JE96</accession>
<reference evidence="6 7" key="1">
    <citation type="submission" date="2018-06" db="EMBL/GenBank/DDBJ databases">
        <authorList>
            <consortium name="Pathogen Informatics"/>
            <person name="Doyle S."/>
        </authorList>
    </citation>
    <scope>NUCLEOTIDE SEQUENCE [LARGE SCALE GENOMIC DNA]</scope>
    <source>
        <strain evidence="7">NCTC 11391</strain>
    </source>
</reference>
<dbReference type="CDD" id="cd00092">
    <property type="entry name" value="HTH_CRP"/>
    <property type="match status" value="1"/>
</dbReference>
<dbReference type="Gene3D" id="1.10.10.10">
    <property type="entry name" value="Winged helix-like DNA-binding domain superfamily/Winged helix DNA-binding domain"/>
    <property type="match status" value="1"/>
</dbReference>
<keyword evidence="1" id="KW-0805">Transcription regulation</keyword>
<dbReference type="Gene3D" id="2.60.120.10">
    <property type="entry name" value="Jelly Rolls"/>
    <property type="match status" value="1"/>
</dbReference>
<keyword evidence="2" id="KW-0238">DNA-binding</keyword>
<dbReference type="SMART" id="SM00100">
    <property type="entry name" value="cNMP"/>
    <property type="match status" value="1"/>
</dbReference>
<evidence type="ECO:0000256" key="3">
    <source>
        <dbReference type="ARBA" id="ARBA00023163"/>
    </source>
</evidence>
<dbReference type="InterPro" id="IPR018490">
    <property type="entry name" value="cNMP-bd_dom_sf"/>
</dbReference>
<sequence length="221" mass="25288">MENDHCVNKVPLFNHLTPAEQAEIQSLVYHRSYKKGEIIFSPQNPEQLTIIASGKMKVYHLSSQGREQLIRIVGPGDYDGENYLFGLKNKALYGEALTDTMICCLLQTRFADLLKKYPQLGLKLLDLNAQKTVELENQTQLLGLDKIEDRLLFYLADLAEPGHQETIKIPIPLKEVANYLGTNPETLSRNFKSLEKEGLISRKIRKVELGAKFWQRLEDMK</sequence>
<evidence type="ECO:0000259" key="5">
    <source>
        <dbReference type="PROSITE" id="PS51063"/>
    </source>
</evidence>
<gene>
    <name evidence="6" type="primary">flp</name>
    <name evidence="6" type="ORF">NCTC11391_01463</name>
</gene>
<dbReference type="InterPro" id="IPR036390">
    <property type="entry name" value="WH_DNA-bd_sf"/>
</dbReference>
<evidence type="ECO:0000256" key="1">
    <source>
        <dbReference type="ARBA" id="ARBA00023015"/>
    </source>
</evidence>
<keyword evidence="7" id="KW-1185">Reference proteome</keyword>
<dbReference type="CDD" id="cd00038">
    <property type="entry name" value="CAP_ED"/>
    <property type="match status" value="1"/>
</dbReference>
<dbReference type="RefSeq" id="WP_002998235.1">
    <property type="nucleotide sequence ID" value="NZ_UHFA01000002.1"/>
</dbReference>
<dbReference type="InterPro" id="IPR014710">
    <property type="entry name" value="RmlC-like_jellyroll"/>
</dbReference>
<feature type="domain" description="Cyclic nucleotide-binding" evidence="4">
    <location>
        <begin position="12"/>
        <end position="131"/>
    </location>
</feature>
<dbReference type="OrthoDB" id="9798104at2"/>
<dbReference type="EMBL" id="UHFA01000002">
    <property type="protein sequence ID" value="SUN36434.1"/>
    <property type="molecule type" value="Genomic_DNA"/>
</dbReference>
<dbReference type="GO" id="GO:0005829">
    <property type="term" value="C:cytosol"/>
    <property type="evidence" value="ECO:0007669"/>
    <property type="project" value="TreeGrafter"/>
</dbReference>
<protein>
    <submittedName>
        <fullName evidence="6">CarD family transcriptional regulator</fullName>
    </submittedName>
</protein>
<keyword evidence="3" id="KW-0804">Transcription</keyword>
<evidence type="ECO:0000313" key="6">
    <source>
        <dbReference type="EMBL" id="SUN36434.1"/>
    </source>
</evidence>
<organism evidence="6 7">
    <name type="scientific">Streptococcus downei MFe28</name>
    <dbReference type="NCBI Taxonomy" id="764290"/>
    <lineage>
        <taxon>Bacteria</taxon>
        <taxon>Bacillati</taxon>
        <taxon>Bacillota</taxon>
        <taxon>Bacilli</taxon>
        <taxon>Lactobacillales</taxon>
        <taxon>Streptococcaceae</taxon>
        <taxon>Streptococcus</taxon>
    </lineage>
</organism>
<evidence type="ECO:0000259" key="4">
    <source>
        <dbReference type="PROSITE" id="PS50042"/>
    </source>
</evidence>
<dbReference type="PANTHER" id="PTHR24567">
    <property type="entry name" value="CRP FAMILY TRANSCRIPTIONAL REGULATORY PROTEIN"/>
    <property type="match status" value="1"/>
</dbReference>
<evidence type="ECO:0000256" key="2">
    <source>
        <dbReference type="ARBA" id="ARBA00023125"/>
    </source>
</evidence>
<dbReference type="PRINTS" id="PR00034">
    <property type="entry name" value="HTHCRP"/>
</dbReference>
<dbReference type="SUPFAM" id="SSF46785">
    <property type="entry name" value="Winged helix' DNA-binding domain"/>
    <property type="match status" value="1"/>
</dbReference>
<dbReference type="SUPFAM" id="SSF51206">
    <property type="entry name" value="cAMP-binding domain-like"/>
    <property type="match status" value="1"/>
</dbReference>
<dbReference type="AlphaFoldDB" id="A0A380JE96"/>